<gene>
    <name evidence="1" type="ORF">PHYPSEUDO_009927</name>
</gene>
<dbReference type="OrthoDB" id="101710at2759"/>
<name>A0A8T1VBB4_9STRA</name>
<organism evidence="1 2">
    <name type="scientific">Phytophthora pseudosyringae</name>
    <dbReference type="NCBI Taxonomy" id="221518"/>
    <lineage>
        <taxon>Eukaryota</taxon>
        <taxon>Sar</taxon>
        <taxon>Stramenopiles</taxon>
        <taxon>Oomycota</taxon>
        <taxon>Peronosporomycetes</taxon>
        <taxon>Peronosporales</taxon>
        <taxon>Peronosporaceae</taxon>
        <taxon>Phytophthora</taxon>
    </lineage>
</organism>
<protein>
    <submittedName>
        <fullName evidence="1">Uncharacterized protein</fullName>
    </submittedName>
</protein>
<accession>A0A8T1VBB4</accession>
<sequence>MIQHAKLMSPAGLASAKQEINEALNDLKASPSNAQSVYTNLTRILSALADHPQAQLAVDSTLATEERVKLLRGLVQIHLCEEEVQWVLGRVIALACQASIRFQCQAGRLEMWSELFDMRSAHAQSIRVQEASLRACEVLFRSNELHVTKLRPRQLMDDLLGVMDRFLRVETPRRRAHALVVAALRVLVALYSSPRPIGLMLFNGERSTEGSKWPREISRRMLDSFAVFNREVASIRSWLDMALLLLRQHPVQALEALFAPAPSKETTWWLAAVVETWQPQAEVMSALLATLTHLFALPHSTLGDEVQVALAEKLILEQRLLGVVCGVVDHYHRASRALEAQGTGSTNEDAAVLVLLEATRVARQWSERPKLAPRFAASQGSLLPVLIEQLEMQSKLPSKRLVFVLEILLLLRHLAVHRVLLVSESLHASLKWLRCGSSIGGSPCAGHDGDLHALVAREARDLHQLIGSGICGAESTTRDRNPRSVVVVSRAVAVQRRRRAENVKPETLAAYRR</sequence>
<comment type="caution">
    <text evidence="1">The sequence shown here is derived from an EMBL/GenBank/DDBJ whole genome shotgun (WGS) entry which is preliminary data.</text>
</comment>
<proteinExistence type="predicted"/>
<evidence type="ECO:0000313" key="2">
    <source>
        <dbReference type="Proteomes" id="UP000694044"/>
    </source>
</evidence>
<dbReference type="Proteomes" id="UP000694044">
    <property type="component" value="Unassembled WGS sequence"/>
</dbReference>
<reference evidence="1" key="1">
    <citation type="submission" date="2021-02" db="EMBL/GenBank/DDBJ databases">
        <authorList>
            <person name="Palmer J.M."/>
        </authorList>
    </citation>
    <scope>NUCLEOTIDE SEQUENCE</scope>
    <source>
        <strain evidence="1">SCRP734</strain>
    </source>
</reference>
<dbReference type="EMBL" id="JAGDFM010000413">
    <property type="protein sequence ID" value="KAG7378562.1"/>
    <property type="molecule type" value="Genomic_DNA"/>
</dbReference>
<keyword evidence="2" id="KW-1185">Reference proteome</keyword>
<evidence type="ECO:0000313" key="1">
    <source>
        <dbReference type="EMBL" id="KAG7378562.1"/>
    </source>
</evidence>
<dbReference type="AlphaFoldDB" id="A0A8T1VBB4"/>